<dbReference type="Proteomes" id="UP000295188">
    <property type="component" value="Unassembled WGS sequence"/>
</dbReference>
<keyword evidence="2" id="KW-1185">Reference proteome</keyword>
<gene>
    <name evidence="1" type="ORF">EDC37_12816</name>
</gene>
<proteinExistence type="predicted"/>
<protein>
    <submittedName>
        <fullName evidence="1">Uncharacterized protein</fullName>
    </submittedName>
</protein>
<sequence length="108" mass="12973">MCIAETEEREYEVTYKKYKSSQECETEKITIVLKDYVESYNEELMHDPKESDLWPYKIDFLKEVIQKTFGEKSFISIDNLYDLMHEVDKDVEEILDEYAGYSNNDDEE</sequence>
<evidence type="ECO:0000313" key="2">
    <source>
        <dbReference type="Proteomes" id="UP000295188"/>
    </source>
</evidence>
<evidence type="ECO:0000313" key="1">
    <source>
        <dbReference type="EMBL" id="TCS75762.1"/>
    </source>
</evidence>
<comment type="caution">
    <text evidence="1">The sequence shown here is derived from an EMBL/GenBank/DDBJ whole genome shotgun (WGS) entry which is preliminary data.</text>
</comment>
<reference evidence="1 2" key="1">
    <citation type="submission" date="2019-03" db="EMBL/GenBank/DDBJ databases">
        <title>Genomic Encyclopedia of Type Strains, Phase IV (KMG-IV): sequencing the most valuable type-strain genomes for metagenomic binning, comparative biology and taxonomic classification.</title>
        <authorList>
            <person name="Goeker M."/>
        </authorList>
    </citation>
    <scope>NUCLEOTIDE SEQUENCE [LARGE SCALE GENOMIC DNA]</scope>
    <source>
        <strain evidence="1 2">DSM 20467</strain>
    </source>
</reference>
<accession>A0A4R3K1Q6</accession>
<name>A0A4R3K1Q6_9FIRM</name>
<dbReference type="EMBL" id="SMAA01000028">
    <property type="protein sequence ID" value="TCS75762.1"/>
    <property type="molecule type" value="Genomic_DNA"/>
</dbReference>
<organism evidence="1 2">
    <name type="scientific">Pectinatus cerevisiiphilus</name>
    <dbReference type="NCBI Taxonomy" id="86956"/>
    <lineage>
        <taxon>Bacteria</taxon>
        <taxon>Bacillati</taxon>
        <taxon>Bacillota</taxon>
        <taxon>Negativicutes</taxon>
        <taxon>Selenomonadales</taxon>
        <taxon>Selenomonadaceae</taxon>
        <taxon>Pectinatus</taxon>
    </lineage>
</organism>
<dbReference type="RefSeq" id="WP_132551610.1">
    <property type="nucleotide sequence ID" value="NZ_SMAA01000028.1"/>
</dbReference>
<dbReference type="AlphaFoldDB" id="A0A4R3K1Q6"/>